<evidence type="ECO:0000313" key="1">
    <source>
        <dbReference type="EMBL" id="ETN17985.1"/>
    </source>
</evidence>
<gene>
    <name evidence="1" type="ORF">PPTG_05628</name>
</gene>
<reference evidence="1 2" key="2">
    <citation type="submission" date="2013-11" db="EMBL/GenBank/DDBJ databases">
        <title>The Genome Sequence of Phytophthora parasitica INRA-310.</title>
        <authorList>
            <consortium name="The Broad Institute Genomics Platform"/>
            <person name="Russ C."/>
            <person name="Tyler B."/>
            <person name="Panabieres F."/>
            <person name="Shan W."/>
            <person name="Tripathy S."/>
            <person name="Grunwald N."/>
            <person name="Machado M."/>
            <person name="Johnson C.S."/>
            <person name="Arredondo F."/>
            <person name="Hong C."/>
            <person name="Coffey M."/>
            <person name="Young S.K."/>
            <person name="Zeng Q."/>
            <person name="Gargeya S."/>
            <person name="Fitzgerald M."/>
            <person name="Abouelleil A."/>
            <person name="Alvarado L."/>
            <person name="Chapman S.B."/>
            <person name="Gainer-Dewar J."/>
            <person name="Goldberg J."/>
            <person name="Griggs A."/>
            <person name="Gujja S."/>
            <person name="Hansen M."/>
            <person name="Howarth C."/>
            <person name="Imamovic A."/>
            <person name="Ireland A."/>
            <person name="Larimer J."/>
            <person name="McCowan C."/>
            <person name="Murphy C."/>
            <person name="Pearson M."/>
            <person name="Poon T.W."/>
            <person name="Priest M."/>
            <person name="Roberts A."/>
            <person name="Saif S."/>
            <person name="Shea T."/>
            <person name="Sykes S."/>
            <person name="Wortman J."/>
            <person name="Nusbaum C."/>
            <person name="Birren B."/>
        </authorList>
    </citation>
    <scope>NUCLEOTIDE SEQUENCE [LARGE SCALE GENOMIC DNA]</scope>
    <source>
        <strain evidence="1 2">INRA-310</strain>
    </source>
</reference>
<organism evidence="1 2">
    <name type="scientific">Phytophthora nicotianae (strain INRA-310)</name>
    <name type="common">Phytophthora parasitica</name>
    <dbReference type="NCBI Taxonomy" id="761204"/>
    <lineage>
        <taxon>Eukaryota</taxon>
        <taxon>Sar</taxon>
        <taxon>Stramenopiles</taxon>
        <taxon>Oomycota</taxon>
        <taxon>Peronosporomycetes</taxon>
        <taxon>Peronosporales</taxon>
        <taxon>Peronosporaceae</taxon>
        <taxon>Phytophthora</taxon>
    </lineage>
</organism>
<proteinExistence type="predicted"/>
<sequence length="151" mass="17004">MTSECGRRVQIQAEDYSGSISPHYGNTRPSVGYFNSNLMIQNFVVADITNGRNNVYFNDKRAQGKDANALFSLRLLNHLSTLKNNIHDGIPPPDISFSILDSCVGQNKPKACSAFYFLDIRTTLPIELLHGAEQQPKDGIFTPQWIMWIKK</sequence>
<name>W2R0E6_PHYN3</name>
<evidence type="ECO:0000313" key="2">
    <source>
        <dbReference type="Proteomes" id="UP000018817"/>
    </source>
</evidence>
<dbReference type="GeneID" id="20175662"/>
<dbReference type="Proteomes" id="UP000018817">
    <property type="component" value="Unassembled WGS sequence"/>
</dbReference>
<dbReference type="RefSeq" id="XP_008897479.1">
    <property type="nucleotide sequence ID" value="XM_008899231.1"/>
</dbReference>
<dbReference type="VEuPathDB" id="FungiDB:PPTG_05628"/>
<accession>W2R0E6</accession>
<protein>
    <submittedName>
        <fullName evidence="1">Uncharacterized protein</fullName>
    </submittedName>
</protein>
<dbReference type="EMBL" id="KI669567">
    <property type="protein sequence ID" value="ETN17985.1"/>
    <property type="molecule type" value="Genomic_DNA"/>
</dbReference>
<dbReference type="AlphaFoldDB" id="W2R0E6"/>
<dbReference type="OrthoDB" id="124202at2759"/>
<reference evidence="2" key="1">
    <citation type="submission" date="2011-12" db="EMBL/GenBank/DDBJ databases">
        <authorList>
            <consortium name="The Broad Institute Genome Sequencing Platform"/>
            <person name="Russ C."/>
            <person name="Tyler B."/>
            <person name="Panabieres F."/>
            <person name="Shan W."/>
            <person name="Tripathy S."/>
            <person name="Grunwald N."/>
            <person name="Machado M."/>
            <person name="Young S.K."/>
            <person name="Zeng Q."/>
            <person name="Gargeya S."/>
            <person name="Fitzgerald M."/>
            <person name="Haas B."/>
            <person name="Abouelleil A."/>
            <person name="Alvarado L."/>
            <person name="Arachchi H.M."/>
            <person name="Berlin A."/>
            <person name="Chapman S.B."/>
            <person name="Gearin G."/>
            <person name="Goldberg J."/>
            <person name="Griggs A."/>
            <person name="Gujja S."/>
            <person name="Hansen M."/>
            <person name="Heiman D."/>
            <person name="Howarth C."/>
            <person name="Larimer J."/>
            <person name="Lui A."/>
            <person name="MacDonald P.J.P."/>
            <person name="McCowen C."/>
            <person name="Montmayeur A."/>
            <person name="Murphy C."/>
            <person name="Neiman D."/>
            <person name="Pearson M."/>
            <person name="Priest M."/>
            <person name="Roberts A."/>
            <person name="Saif S."/>
            <person name="Shea T."/>
            <person name="Sisk P."/>
            <person name="Stolte C."/>
            <person name="Sykes S."/>
            <person name="Wortman J."/>
            <person name="Nusbaum C."/>
            <person name="Birren B."/>
        </authorList>
    </citation>
    <scope>NUCLEOTIDE SEQUENCE [LARGE SCALE GENOMIC DNA]</scope>
    <source>
        <strain evidence="2">INRA-310</strain>
    </source>
</reference>